<dbReference type="Pfam" id="PF13377">
    <property type="entry name" value="Peripla_BP_3"/>
    <property type="match status" value="1"/>
</dbReference>
<dbReference type="SUPFAM" id="SSF53822">
    <property type="entry name" value="Periplasmic binding protein-like I"/>
    <property type="match status" value="1"/>
</dbReference>
<evidence type="ECO:0000259" key="4">
    <source>
        <dbReference type="Pfam" id="PF13377"/>
    </source>
</evidence>
<feature type="domain" description="Transcriptional regulator LacI/GalR-like sensor" evidence="4">
    <location>
        <begin position="45"/>
        <end position="144"/>
    </location>
</feature>
<dbReference type="InterPro" id="IPR046335">
    <property type="entry name" value="LacI/GalR-like_sensor"/>
</dbReference>
<protein>
    <submittedName>
        <fullName evidence="5">DNA-binding LacI/PurR family transcriptional regulator</fullName>
    </submittedName>
</protein>
<evidence type="ECO:0000256" key="3">
    <source>
        <dbReference type="ARBA" id="ARBA00023163"/>
    </source>
</evidence>
<dbReference type="RefSeq" id="WP_312890082.1">
    <property type="nucleotide sequence ID" value="NZ_BAAAWY010000095.1"/>
</dbReference>
<keyword evidence="3" id="KW-0804">Transcription</keyword>
<evidence type="ECO:0000313" key="6">
    <source>
        <dbReference type="Proteomes" id="UP000585638"/>
    </source>
</evidence>
<name>A0A7W9KGM6_9PSEU</name>
<accession>A0A7W9KGM6</accession>
<dbReference type="Gene3D" id="3.40.50.2300">
    <property type="match status" value="2"/>
</dbReference>
<dbReference type="AlphaFoldDB" id="A0A7W9KGM6"/>
<dbReference type="InterPro" id="IPR028082">
    <property type="entry name" value="Peripla_BP_I"/>
</dbReference>
<sequence>MEAEEPRIPVLASLRRPVVLPGAPDNPQRLTCVDLDFVAAGAFTVNHLADLGHRRIALLGPSPAVYERGTSYAGRFLRDFNEAETAHGLRAVSHPCAPSYAGVGAYLDRTLSTDPSITAIVAHNEAVLGALLSEVRHRGLDIPRARRSGVARDPAALATADQTGQYRVTTFSLSPGLCRRVTLTSLLKRFDTVRR</sequence>
<dbReference type="EMBL" id="JACHIR010000001">
    <property type="protein sequence ID" value="MBB5891454.1"/>
    <property type="molecule type" value="Genomic_DNA"/>
</dbReference>
<reference evidence="5 6" key="1">
    <citation type="submission" date="2020-08" db="EMBL/GenBank/DDBJ databases">
        <title>Sequencing the genomes of 1000 actinobacteria strains.</title>
        <authorList>
            <person name="Klenk H.-P."/>
        </authorList>
    </citation>
    <scope>NUCLEOTIDE SEQUENCE [LARGE SCALE GENOMIC DNA]</scope>
    <source>
        <strain evidence="5 6">DSM 43851</strain>
    </source>
</reference>
<proteinExistence type="predicted"/>
<keyword evidence="6" id="KW-1185">Reference proteome</keyword>
<dbReference type="Proteomes" id="UP000585638">
    <property type="component" value="Unassembled WGS sequence"/>
</dbReference>
<organism evidence="5 6">
    <name type="scientific">Kutzneria kofuensis</name>
    <dbReference type="NCBI Taxonomy" id="103725"/>
    <lineage>
        <taxon>Bacteria</taxon>
        <taxon>Bacillati</taxon>
        <taxon>Actinomycetota</taxon>
        <taxon>Actinomycetes</taxon>
        <taxon>Pseudonocardiales</taxon>
        <taxon>Pseudonocardiaceae</taxon>
        <taxon>Kutzneria</taxon>
    </lineage>
</organism>
<keyword evidence="2 5" id="KW-0238">DNA-binding</keyword>
<dbReference type="GO" id="GO:0003677">
    <property type="term" value="F:DNA binding"/>
    <property type="evidence" value="ECO:0007669"/>
    <property type="project" value="UniProtKB-KW"/>
</dbReference>
<keyword evidence="1" id="KW-0805">Transcription regulation</keyword>
<gene>
    <name evidence="5" type="ORF">BJ998_002650</name>
</gene>
<evidence type="ECO:0000256" key="1">
    <source>
        <dbReference type="ARBA" id="ARBA00023015"/>
    </source>
</evidence>
<comment type="caution">
    <text evidence="5">The sequence shown here is derived from an EMBL/GenBank/DDBJ whole genome shotgun (WGS) entry which is preliminary data.</text>
</comment>
<evidence type="ECO:0000313" key="5">
    <source>
        <dbReference type="EMBL" id="MBB5891454.1"/>
    </source>
</evidence>
<evidence type="ECO:0000256" key="2">
    <source>
        <dbReference type="ARBA" id="ARBA00023125"/>
    </source>
</evidence>